<gene>
    <name evidence="2" type="ORF">THERU_03805</name>
</gene>
<dbReference type="KEGG" id="trd:THERU_03805"/>
<proteinExistence type="predicted"/>
<keyword evidence="1" id="KW-0812">Transmembrane</keyword>
<keyword evidence="1" id="KW-0472">Membrane</keyword>
<dbReference type="Proteomes" id="UP000018914">
    <property type="component" value="Chromosome"/>
</dbReference>
<dbReference type="AlphaFoldDB" id="W0DHU0"/>
<accession>W0DHU0</accession>
<name>W0DHU0_9AQUI</name>
<sequence>MFLEGLLEHLHCQDKPVAFLMEPFYNLLLELVVLEVVVGLWKVYNLCFLQRRRTKGKKAKDHQSYTPSE</sequence>
<dbReference type="HOGENOM" id="CLU_2774621_0_0_0"/>
<keyword evidence="3" id="KW-1185">Reference proteome</keyword>
<evidence type="ECO:0000313" key="3">
    <source>
        <dbReference type="Proteomes" id="UP000018914"/>
    </source>
</evidence>
<evidence type="ECO:0000313" key="2">
    <source>
        <dbReference type="EMBL" id="AHE96792.1"/>
    </source>
</evidence>
<evidence type="ECO:0000256" key="1">
    <source>
        <dbReference type="SAM" id="Phobius"/>
    </source>
</evidence>
<organism evidence="3">
    <name type="scientific">Thermocrinis ruber</name>
    <dbReference type="NCBI Taxonomy" id="75906"/>
    <lineage>
        <taxon>Bacteria</taxon>
        <taxon>Pseudomonadati</taxon>
        <taxon>Aquificota</taxon>
        <taxon>Aquificia</taxon>
        <taxon>Aquificales</taxon>
        <taxon>Aquificaceae</taxon>
        <taxon>Thermocrinis</taxon>
    </lineage>
</organism>
<dbReference type="EMBL" id="CP007028">
    <property type="protein sequence ID" value="AHE96792.1"/>
    <property type="molecule type" value="Genomic_DNA"/>
</dbReference>
<reference evidence="2 3" key="1">
    <citation type="submission" date="2013-12" db="EMBL/GenBank/DDBJ databases">
        <authorList>
            <consortium name="DOE Joint Genome Institute"/>
            <person name="Eisen J."/>
            <person name="Huntemann M."/>
            <person name="Han J."/>
            <person name="Chen A."/>
            <person name="Kyrpides N."/>
            <person name="Mavromatis K."/>
            <person name="Markowitz V."/>
            <person name="Palaniappan K."/>
            <person name="Ivanova N."/>
            <person name="Schaumberg A."/>
            <person name="Pati A."/>
            <person name="Liolios K."/>
            <person name="Nordberg H.P."/>
            <person name="Cantor M.N."/>
            <person name="Hua S.X."/>
            <person name="Woyke T."/>
        </authorList>
    </citation>
    <scope>NUCLEOTIDE SEQUENCE [LARGE SCALE GENOMIC DNA]</scope>
    <source>
        <strain evidence="2 3">DSM 23557</strain>
    </source>
</reference>
<feature type="transmembrane region" description="Helical" evidence="1">
    <location>
        <begin position="24"/>
        <end position="44"/>
    </location>
</feature>
<protein>
    <submittedName>
        <fullName evidence="2">Uncharacterized protein</fullName>
    </submittedName>
</protein>
<keyword evidence="1" id="KW-1133">Transmembrane helix</keyword>